<gene>
    <name evidence="2" type="ORF">SEVIR_6G033354v2</name>
</gene>
<dbReference type="Pfam" id="PF00348">
    <property type="entry name" value="polyprenyl_synt"/>
    <property type="match status" value="1"/>
</dbReference>
<evidence type="ECO:0000313" key="2">
    <source>
        <dbReference type="EMBL" id="TKW08566.1"/>
    </source>
</evidence>
<dbReference type="GO" id="GO:0008299">
    <property type="term" value="P:isoprenoid biosynthetic process"/>
    <property type="evidence" value="ECO:0007669"/>
    <property type="project" value="InterPro"/>
</dbReference>
<name>A0A4V6D508_SETVI</name>
<evidence type="ECO:0000313" key="3">
    <source>
        <dbReference type="Proteomes" id="UP000298652"/>
    </source>
</evidence>
<dbReference type="AlphaFoldDB" id="A0A4V6D508"/>
<sequence length="53" mass="6059">MHAEITEMIHISSLIHDDVLDDADTRRAMDSLNFKVGKKVISYTFSTMANLYI</sequence>
<accession>A0A4V6D508</accession>
<dbReference type="Gene3D" id="1.10.600.10">
    <property type="entry name" value="Farnesyl Diphosphate Synthase"/>
    <property type="match status" value="1"/>
</dbReference>
<proteinExistence type="inferred from homology"/>
<dbReference type="PANTHER" id="PTHR12001:SF81">
    <property type="entry name" value="SOLANESYL DIPHOSPHATE SYNTHASE"/>
    <property type="match status" value="1"/>
</dbReference>
<evidence type="ECO:0008006" key="4">
    <source>
        <dbReference type="Google" id="ProtNLM"/>
    </source>
</evidence>
<comment type="similarity">
    <text evidence="1">Belongs to the FPP/GGPP synthase family.</text>
</comment>
<dbReference type="GO" id="GO:0006744">
    <property type="term" value="P:ubiquinone biosynthetic process"/>
    <property type="evidence" value="ECO:0007669"/>
    <property type="project" value="TreeGrafter"/>
</dbReference>
<dbReference type="EMBL" id="CM016557">
    <property type="protein sequence ID" value="TKW08566.1"/>
    <property type="molecule type" value="Genomic_DNA"/>
</dbReference>
<dbReference type="InterPro" id="IPR008949">
    <property type="entry name" value="Isoprenoid_synthase_dom_sf"/>
</dbReference>
<dbReference type="SUPFAM" id="SSF48576">
    <property type="entry name" value="Terpenoid synthases"/>
    <property type="match status" value="1"/>
</dbReference>
<dbReference type="GO" id="GO:1990234">
    <property type="term" value="C:transferase complex"/>
    <property type="evidence" value="ECO:0007669"/>
    <property type="project" value="TreeGrafter"/>
</dbReference>
<dbReference type="Gramene" id="TKW08566">
    <property type="protein sequence ID" value="TKW08566"/>
    <property type="gene ID" value="SEVIR_6G033354v2"/>
</dbReference>
<keyword evidence="3" id="KW-1185">Reference proteome</keyword>
<organism evidence="2 3">
    <name type="scientific">Setaria viridis</name>
    <name type="common">Green bristlegrass</name>
    <name type="synonym">Setaria italica subsp. viridis</name>
    <dbReference type="NCBI Taxonomy" id="4556"/>
    <lineage>
        <taxon>Eukaryota</taxon>
        <taxon>Viridiplantae</taxon>
        <taxon>Streptophyta</taxon>
        <taxon>Embryophyta</taxon>
        <taxon>Tracheophyta</taxon>
        <taxon>Spermatophyta</taxon>
        <taxon>Magnoliopsida</taxon>
        <taxon>Liliopsida</taxon>
        <taxon>Poales</taxon>
        <taxon>Poaceae</taxon>
        <taxon>PACMAD clade</taxon>
        <taxon>Panicoideae</taxon>
        <taxon>Panicodae</taxon>
        <taxon>Paniceae</taxon>
        <taxon>Cenchrinae</taxon>
        <taxon>Setaria</taxon>
    </lineage>
</organism>
<protein>
    <recommendedName>
        <fullName evidence="4">Polyprenyl synthetase</fullName>
    </recommendedName>
</protein>
<evidence type="ECO:0000256" key="1">
    <source>
        <dbReference type="ARBA" id="ARBA00006706"/>
    </source>
</evidence>
<dbReference type="InterPro" id="IPR000092">
    <property type="entry name" value="Polyprenyl_synt"/>
</dbReference>
<dbReference type="GO" id="GO:0004659">
    <property type="term" value="F:prenyltransferase activity"/>
    <property type="evidence" value="ECO:0007669"/>
    <property type="project" value="InterPro"/>
</dbReference>
<dbReference type="PANTHER" id="PTHR12001">
    <property type="entry name" value="GERANYLGERANYL PYROPHOSPHATE SYNTHASE"/>
    <property type="match status" value="1"/>
</dbReference>
<reference evidence="2" key="1">
    <citation type="submission" date="2019-03" db="EMBL/GenBank/DDBJ databases">
        <title>WGS assembly of Setaria viridis.</title>
        <authorList>
            <person name="Huang P."/>
            <person name="Jenkins J."/>
            <person name="Grimwood J."/>
            <person name="Barry K."/>
            <person name="Healey A."/>
            <person name="Mamidi S."/>
            <person name="Sreedasyam A."/>
            <person name="Shu S."/>
            <person name="Feldman M."/>
            <person name="Wu J."/>
            <person name="Yu Y."/>
            <person name="Chen C."/>
            <person name="Johnson J."/>
            <person name="Rokhsar D."/>
            <person name="Baxter I."/>
            <person name="Schmutz J."/>
            <person name="Brutnell T."/>
            <person name="Kellogg E."/>
        </authorList>
    </citation>
    <scope>NUCLEOTIDE SEQUENCE [LARGE SCALE GENOMIC DNA]</scope>
</reference>
<dbReference type="Proteomes" id="UP000298652">
    <property type="component" value="Chromosome 6"/>
</dbReference>